<comment type="caution">
    <text evidence="6">The sequence shown here is derived from an EMBL/GenBank/DDBJ whole genome shotgun (WGS) entry which is preliminary data.</text>
</comment>
<dbReference type="CDD" id="cd00075">
    <property type="entry name" value="HATPase"/>
    <property type="match status" value="1"/>
</dbReference>
<dbReference type="InterPro" id="IPR004358">
    <property type="entry name" value="Sig_transdc_His_kin-like_C"/>
</dbReference>
<dbReference type="SUPFAM" id="SSF47384">
    <property type="entry name" value="Homodimeric domain of signal transducing histidine kinase"/>
    <property type="match status" value="1"/>
</dbReference>
<name>A0A3E1NQ77_9BACT</name>
<keyword evidence="7" id="KW-1185">Reference proteome</keyword>
<feature type="domain" description="Histidine kinase" evidence="5">
    <location>
        <begin position="37"/>
        <end position="248"/>
    </location>
</feature>
<dbReference type="RefSeq" id="WP_116845838.1">
    <property type="nucleotide sequence ID" value="NZ_QTJU01000001.1"/>
</dbReference>
<dbReference type="AlphaFoldDB" id="A0A3E1NQ77"/>
<dbReference type="Gene3D" id="3.30.565.10">
    <property type="entry name" value="Histidine kinase-like ATPase, C-terminal domain"/>
    <property type="match status" value="1"/>
</dbReference>
<dbReference type="Proteomes" id="UP000261284">
    <property type="component" value="Unassembled WGS sequence"/>
</dbReference>
<protein>
    <recommendedName>
        <fullName evidence="2">histidine kinase</fullName>
        <ecNumber evidence="2">2.7.13.3</ecNumber>
    </recommendedName>
</protein>
<dbReference type="Pfam" id="PF02518">
    <property type="entry name" value="HATPase_c"/>
    <property type="match status" value="1"/>
</dbReference>
<comment type="catalytic activity">
    <reaction evidence="1">
        <text>ATP + protein L-histidine = ADP + protein N-phospho-L-histidine.</text>
        <dbReference type="EC" id="2.7.13.3"/>
    </reaction>
</comment>
<evidence type="ECO:0000256" key="1">
    <source>
        <dbReference type="ARBA" id="ARBA00000085"/>
    </source>
</evidence>
<dbReference type="SUPFAM" id="SSF55874">
    <property type="entry name" value="ATPase domain of HSP90 chaperone/DNA topoisomerase II/histidine kinase"/>
    <property type="match status" value="1"/>
</dbReference>
<keyword evidence="6" id="KW-0418">Kinase</keyword>
<feature type="region of interest" description="Disordered" evidence="4">
    <location>
        <begin position="1"/>
        <end position="22"/>
    </location>
</feature>
<dbReference type="PANTHER" id="PTHR43547:SF2">
    <property type="entry name" value="HYBRID SIGNAL TRANSDUCTION HISTIDINE KINASE C"/>
    <property type="match status" value="1"/>
</dbReference>
<dbReference type="InterPro" id="IPR003594">
    <property type="entry name" value="HATPase_dom"/>
</dbReference>
<dbReference type="InterPro" id="IPR036097">
    <property type="entry name" value="HisK_dim/P_sf"/>
</dbReference>
<keyword evidence="3" id="KW-0597">Phosphoprotein</keyword>
<dbReference type="SMART" id="SM00387">
    <property type="entry name" value="HATPase_c"/>
    <property type="match status" value="1"/>
</dbReference>
<evidence type="ECO:0000256" key="2">
    <source>
        <dbReference type="ARBA" id="ARBA00012438"/>
    </source>
</evidence>
<dbReference type="GO" id="GO:0000155">
    <property type="term" value="F:phosphorelay sensor kinase activity"/>
    <property type="evidence" value="ECO:0007669"/>
    <property type="project" value="InterPro"/>
</dbReference>
<dbReference type="InterPro" id="IPR036890">
    <property type="entry name" value="HATPase_C_sf"/>
</dbReference>
<dbReference type="OrthoDB" id="641493at2"/>
<evidence type="ECO:0000256" key="3">
    <source>
        <dbReference type="ARBA" id="ARBA00022553"/>
    </source>
</evidence>
<keyword evidence="6" id="KW-0808">Transferase</keyword>
<evidence type="ECO:0000313" key="6">
    <source>
        <dbReference type="EMBL" id="RFM30082.1"/>
    </source>
</evidence>
<dbReference type="PANTHER" id="PTHR43547">
    <property type="entry name" value="TWO-COMPONENT HISTIDINE KINASE"/>
    <property type="match status" value="1"/>
</dbReference>
<gene>
    <name evidence="6" type="ORF">DXN05_03665</name>
</gene>
<dbReference type="Gene3D" id="1.10.287.130">
    <property type="match status" value="1"/>
</dbReference>
<dbReference type="EMBL" id="QTJU01000001">
    <property type="protein sequence ID" value="RFM30082.1"/>
    <property type="molecule type" value="Genomic_DNA"/>
</dbReference>
<dbReference type="PRINTS" id="PR00344">
    <property type="entry name" value="BCTRLSENSOR"/>
</dbReference>
<accession>A0A3E1NQ77</accession>
<organism evidence="6 7">
    <name type="scientific">Deminuibacter soli</name>
    <dbReference type="NCBI Taxonomy" id="2291815"/>
    <lineage>
        <taxon>Bacteria</taxon>
        <taxon>Pseudomonadati</taxon>
        <taxon>Bacteroidota</taxon>
        <taxon>Chitinophagia</taxon>
        <taxon>Chitinophagales</taxon>
        <taxon>Chitinophagaceae</taxon>
        <taxon>Deminuibacter</taxon>
    </lineage>
</organism>
<evidence type="ECO:0000313" key="7">
    <source>
        <dbReference type="Proteomes" id="UP000261284"/>
    </source>
</evidence>
<reference evidence="6 7" key="1">
    <citation type="submission" date="2018-08" db="EMBL/GenBank/DDBJ databases">
        <title>Chitinophagaceae sp. K23C18032701, a novel bacterium isolated from forest soil.</title>
        <authorList>
            <person name="Wang C."/>
        </authorList>
    </citation>
    <scope>NUCLEOTIDE SEQUENCE [LARGE SCALE GENOMIC DNA]</scope>
    <source>
        <strain evidence="6 7">K23C18032701</strain>
    </source>
</reference>
<dbReference type="EC" id="2.7.13.3" evidence="2"/>
<sequence length="250" mass="27340">MGYSEKSSGAINDSEPLSSQETTDNKHIQIQELFLGIFAHELRTQFAGIIQACGYLRGEKSELYLSAIITISKSTLHVLDNMLSTVKINAGKLTINPTNETFLFSSWLSELIAPFELHSRMKGNDIQIFYGTGTDTLLINTDKVKLGQVLANLLSNAIKCCTRSTSIDIIANATESGLLLQVRNRGIQIPTEKESHLFEPFYQLDNGLAGSGLGLFLSRIYTEALGGSIEVDCQADTTVFSILLPCSTSH</sequence>
<dbReference type="PROSITE" id="PS50109">
    <property type="entry name" value="HIS_KIN"/>
    <property type="match status" value="1"/>
</dbReference>
<evidence type="ECO:0000256" key="4">
    <source>
        <dbReference type="SAM" id="MobiDB-lite"/>
    </source>
</evidence>
<evidence type="ECO:0000259" key="5">
    <source>
        <dbReference type="PROSITE" id="PS50109"/>
    </source>
</evidence>
<proteinExistence type="predicted"/>
<dbReference type="InterPro" id="IPR005467">
    <property type="entry name" value="His_kinase_dom"/>
</dbReference>